<feature type="region of interest" description="Disordered" evidence="1">
    <location>
        <begin position="262"/>
        <end position="329"/>
    </location>
</feature>
<dbReference type="SUPFAM" id="SSF56112">
    <property type="entry name" value="Protein kinase-like (PK-like)"/>
    <property type="match status" value="1"/>
</dbReference>
<reference evidence="3" key="1">
    <citation type="journal article" date="2019" name="Int. J. Syst. Evol. Microbiol.">
        <title>The Global Catalogue of Microorganisms (GCM) 10K type strain sequencing project: providing services to taxonomists for standard genome sequencing and annotation.</title>
        <authorList>
            <consortium name="The Broad Institute Genomics Platform"/>
            <consortium name="The Broad Institute Genome Sequencing Center for Infectious Disease"/>
            <person name="Wu L."/>
            <person name="Ma J."/>
        </authorList>
    </citation>
    <scope>NUCLEOTIDE SEQUENCE [LARGE SCALE GENOMIC DNA]</scope>
    <source>
        <strain evidence="3">CGMCC 4.5798</strain>
    </source>
</reference>
<dbReference type="Proteomes" id="UP001596086">
    <property type="component" value="Unassembled WGS sequence"/>
</dbReference>
<accession>A0ABW0RUF3</accession>
<gene>
    <name evidence="2" type="ORF">ACFPO9_08015</name>
</gene>
<organism evidence="2 3">
    <name type="scientific">Massilia aerilata</name>
    <dbReference type="NCBI Taxonomy" id="453817"/>
    <lineage>
        <taxon>Bacteria</taxon>
        <taxon>Pseudomonadati</taxon>
        <taxon>Pseudomonadota</taxon>
        <taxon>Betaproteobacteria</taxon>
        <taxon>Burkholderiales</taxon>
        <taxon>Oxalobacteraceae</taxon>
        <taxon>Telluria group</taxon>
        <taxon>Massilia</taxon>
    </lineage>
</organism>
<keyword evidence="3" id="KW-1185">Reference proteome</keyword>
<evidence type="ECO:0000313" key="3">
    <source>
        <dbReference type="Proteomes" id="UP001596086"/>
    </source>
</evidence>
<protein>
    <recommendedName>
        <fullName evidence="4">PEGA domain-containing protein</fullName>
    </recommendedName>
</protein>
<dbReference type="RefSeq" id="WP_379769258.1">
    <property type="nucleotide sequence ID" value="NZ_JBHSMZ010000005.1"/>
</dbReference>
<dbReference type="InterPro" id="IPR011009">
    <property type="entry name" value="Kinase-like_dom_sf"/>
</dbReference>
<name>A0ABW0RUF3_9BURK</name>
<dbReference type="EMBL" id="JBHSMZ010000005">
    <property type="protein sequence ID" value="MFC5548459.1"/>
    <property type="molecule type" value="Genomic_DNA"/>
</dbReference>
<proteinExistence type="predicted"/>
<evidence type="ECO:0000313" key="2">
    <source>
        <dbReference type="EMBL" id="MFC5548459.1"/>
    </source>
</evidence>
<evidence type="ECO:0008006" key="4">
    <source>
        <dbReference type="Google" id="ProtNLM"/>
    </source>
</evidence>
<comment type="caution">
    <text evidence="2">The sequence shown here is derived from an EMBL/GenBank/DDBJ whole genome shotgun (WGS) entry which is preliminary data.</text>
</comment>
<feature type="compositionally biased region" description="Low complexity" evidence="1">
    <location>
        <begin position="275"/>
        <end position="326"/>
    </location>
</feature>
<sequence>MTSTLIIGPDQQGLEGRTVRDIVEHDPAQVNEVWCRKIFRQILQSLELQYAVHAPRQAITPDTVVFHGNGEPKMLPTELADSAHDEAADMTALARVVHFAITRELAPAGPLRGRKLEGYSDSLITAVDRCMAADPAERPQTIAELRHILGIVSLGPVAPAIVPLPTPNPIPAPAPAPTPVPAPPPVKAPSPFAAAGDTMPAFMREPAPAGAHIGGLSRWQRWAIAAGGGALLLAVALALFAELRDSGSYDHIVLTLPQSGEQAHGDAVSAPPPLAQAEPQAAAPAAPLPDNGAGQAAPTAPEAAAPQAAAMPSASAAMPEAPASAPKRPGIAPSATYRLQIQPWGVVYVDGVDRGVSPPVKRLVLAPGKHTIRIANPNFHDRVLDVDTSGGGGQIAVDFSDERR</sequence>
<evidence type="ECO:0000256" key="1">
    <source>
        <dbReference type="SAM" id="MobiDB-lite"/>
    </source>
</evidence>